<sequence>MPGSGCCISLPEADLVTPRMTGHPALDCLFP</sequence>
<organism evidence="1 2">
    <name type="scientific">Trichinella nativa</name>
    <dbReference type="NCBI Taxonomy" id="6335"/>
    <lineage>
        <taxon>Eukaryota</taxon>
        <taxon>Metazoa</taxon>
        <taxon>Ecdysozoa</taxon>
        <taxon>Nematoda</taxon>
        <taxon>Enoplea</taxon>
        <taxon>Dorylaimia</taxon>
        <taxon>Trichinellida</taxon>
        <taxon>Trichinellidae</taxon>
        <taxon>Trichinella</taxon>
    </lineage>
</organism>
<protein>
    <submittedName>
        <fullName evidence="1">Uncharacterized protein</fullName>
    </submittedName>
</protein>
<evidence type="ECO:0000313" key="1">
    <source>
        <dbReference type="EMBL" id="KRZ46919.1"/>
    </source>
</evidence>
<name>A0A0V1KI76_9BILA</name>
<dbReference type="Proteomes" id="UP000054721">
    <property type="component" value="Unassembled WGS sequence"/>
</dbReference>
<evidence type="ECO:0000313" key="2">
    <source>
        <dbReference type="Proteomes" id="UP000054721"/>
    </source>
</evidence>
<accession>A0A0V1KI76</accession>
<keyword evidence="2" id="KW-1185">Reference proteome</keyword>
<dbReference type="AlphaFoldDB" id="A0A0V1KI76"/>
<gene>
    <name evidence="1" type="ORF">T02_16305</name>
</gene>
<dbReference type="EMBL" id="JYDW01001811">
    <property type="protein sequence ID" value="KRZ46919.1"/>
    <property type="molecule type" value="Genomic_DNA"/>
</dbReference>
<comment type="caution">
    <text evidence="1">The sequence shown here is derived from an EMBL/GenBank/DDBJ whole genome shotgun (WGS) entry which is preliminary data.</text>
</comment>
<proteinExistence type="predicted"/>
<reference evidence="1 2" key="1">
    <citation type="submission" date="2015-05" db="EMBL/GenBank/DDBJ databases">
        <title>Evolution of Trichinella species and genotypes.</title>
        <authorList>
            <person name="Korhonen P.K."/>
            <person name="Edoardo P."/>
            <person name="Giuseppe L.R."/>
            <person name="Gasser R.B."/>
        </authorList>
    </citation>
    <scope>NUCLEOTIDE SEQUENCE [LARGE SCALE GENOMIC DNA]</scope>
    <source>
        <strain evidence="1">ISS10</strain>
    </source>
</reference>